<evidence type="ECO:0000259" key="5">
    <source>
        <dbReference type="SMART" id="SM00701"/>
    </source>
</evidence>
<evidence type="ECO:0000313" key="6">
    <source>
        <dbReference type="EMBL" id="MBB1243615.1"/>
    </source>
</evidence>
<accession>A0ABR6EF75</accession>
<dbReference type="SUPFAM" id="SSF55846">
    <property type="entry name" value="N-acetylmuramoyl-L-alanine amidase-like"/>
    <property type="match status" value="1"/>
</dbReference>
<comment type="similarity">
    <text evidence="1">Belongs to the N-acetylmuramoyl-L-alanine amidase 2 family.</text>
</comment>
<dbReference type="RefSeq" id="WP_182854995.1">
    <property type="nucleotide sequence ID" value="NZ_WMLF01000086.1"/>
</dbReference>
<name>A0ABR6EF75_9ACTN</name>
<feature type="signal peptide" evidence="3">
    <location>
        <begin position="1"/>
        <end position="24"/>
    </location>
</feature>
<dbReference type="Proteomes" id="UP000766698">
    <property type="component" value="Unassembled WGS sequence"/>
</dbReference>
<feature type="region of interest" description="Disordered" evidence="2">
    <location>
        <begin position="42"/>
        <end position="90"/>
    </location>
</feature>
<dbReference type="InterPro" id="IPR015510">
    <property type="entry name" value="PGRP"/>
</dbReference>
<reference evidence="7" key="1">
    <citation type="journal article" date="2020" name="Syst. Appl. Microbiol.">
        <title>Streptomyces alkaliterrae sp. nov., isolated from an alkaline soil, and emended descriptions of Streptomyces alkaliphilus, Streptomyces calidiresistens and Streptomyces durbertensis.</title>
        <authorList>
            <person name="Swiecimska M."/>
            <person name="Golinska P."/>
            <person name="Nouioui I."/>
            <person name="Wypij M."/>
            <person name="Rai M."/>
            <person name="Sangal V."/>
            <person name="Goodfellow M."/>
        </authorList>
    </citation>
    <scope>NUCLEOTIDE SEQUENCE [LARGE SCALE GENOMIC DNA]</scope>
    <source>
        <strain evidence="7">DSM 104538</strain>
    </source>
</reference>
<organism evidence="6 7">
    <name type="scientific">Streptomyces durbertensis</name>
    <dbReference type="NCBI Taxonomy" id="2448886"/>
    <lineage>
        <taxon>Bacteria</taxon>
        <taxon>Bacillati</taxon>
        <taxon>Actinomycetota</taxon>
        <taxon>Actinomycetes</taxon>
        <taxon>Kitasatosporales</taxon>
        <taxon>Streptomycetaceae</taxon>
        <taxon>Streptomyces</taxon>
    </lineage>
</organism>
<sequence length="466" mass="47853">MRAILAASLGSLCTAALLAPSASAAASTAQVADAVPAKAGAAADRTAPADGGAPASSGRPPATRSLPLTGFGTTDRSARTAGQPTAPGAAGLARRDVAPFSLLGVVWDDASHDLNARVEVRTRAAGTDRWSRWLELESHRDAPDSESPERDIRGSTAPLWVGEADGVEVRLIPQTGADAKPLPAGLRVALVDPGRGAAADGPEGADGIDGTDRSDGKPGKNPTPELTPEAAAASAVNAQLAELGAQVIPPLSRKETQAQLGGGADSHIGPRPGIVTRAGWNANESWRERQFLYTNTVRAAFVHHTAMSNNYTCAQAPSVIRSIYQYHTRTLGWRDIGYNFLVDKCGTIYEGRAGGVAKPVQGAHTYGFNSNTTGIAVLGSFGATAPSREAVEGVAKLIGWKLGLHGINPAGSVTLTSGGGKYPAGTAVTMRAVSGHRDGFATECPGAQLYGNLGTVRSLAARLQGR</sequence>
<feature type="compositionally biased region" description="Low complexity" evidence="2">
    <location>
        <begin position="79"/>
        <end position="90"/>
    </location>
</feature>
<dbReference type="PANTHER" id="PTHR11022">
    <property type="entry name" value="PEPTIDOGLYCAN RECOGNITION PROTEIN"/>
    <property type="match status" value="1"/>
</dbReference>
<keyword evidence="3" id="KW-0732">Signal</keyword>
<dbReference type="InterPro" id="IPR006619">
    <property type="entry name" value="PGRP_domain_met/bac"/>
</dbReference>
<dbReference type="PANTHER" id="PTHR11022:SF41">
    <property type="entry name" value="PEPTIDOGLYCAN-RECOGNITION PROTEIN LC-RELATED"/>
    <property type="match status" value="1"/>
</dbReference>
<dbReference type="EMBL" id="WMLF01000086">
    <property type="protein sequence ID" value="MBB1243615.1"/>
    <property type="molecule type" value="Genomic_DNA"/>
</dbReference>
<dbReference type="InterPro" id="IPR036505">
    <property type="entry name" value="Amidase/PGRP_sf"/>
</dbReference>
<dbReference type="Pfam" id="PF01510">
    <property type="entry name" value="Amidase_2"/>
    <property type="match status" value="1"/>
</dbReference>
<dbReference type="InterPro" id="IPR002502">
    <property type="entry name" value="Amidase_domain"/>
</dbReference>
<comment type="caution">
    <text evidence="6">The sequence shown here is derived from an EMBL/GenBank/DDBJ whole genome shotgun (WGS) entry which is preliminary data.</text>
</comment>
<evidence type="ECO:0000259" key="4">
    <source>
        <dbReference type="SMART" id="SM00644"/>
    </source>
</evidence>
<gene>
    <name evidence="6" type="ORF">GL263_08585</name>
</gene>
<feature type="chain" id="PRO_5046659669" evidence="3">
    <location>
        <begin position="25"/>
        <end position="466"/>
    </location>
</feature>
<proteinExistence type="inferred from homology"/>
<protein>
    <submittedName>
        <fullName evidence="6">Peptidoglycan recognition protein</fullName>
    </submittedName>
</protein>
<evidence type="ECO:0000256" key="3">
    <source>
        <dbReference type="SAM" id="SignalP"/>
    </source>
</evidence>
<feature type="domain" description="N-acetylmuramoyl-L-alanine amidase" evidence="4">
    <location>
        <begin position="286"/>
        <end position="446"/>
    </location>
</feature>
<feature type="region of interest" description="Disordered" evidence="2">
    <location>
        <begin position="194"/>
        <end position="230"/>
    </location>
</feature>
<evidence type="ECO:0000256" key="2">
    <source>
        <dbReference type="SAM" id="MobiDB-lite"/>
    </source>
</evidence>
<evidence type="ECO:0000313" key="7">
    <source>
        <dbReference type="Proteomes" id="UP000766698"/>
    </source>
</evidence>
<evidence type="ECO:0000256" key="1">
    <source>
        <dbReference type="ARBA" id="ARBA00007553"/>
    </source>
</evidence>
<keyword evidence="7" id="KW-1185">Reference proteome</keyword>
<dbReference type="Gene3D" id="3.40.80.10">
    <property type="entry name" value="Peptidoglycan recognition protein-like"/>
    <property type="match status" value="1"/>
</dbReference>
<dbReference type="SMART" id="SM00644">
    <property type="entry name" value="Ami_2"/>
    <property type="match status" value="1"/>
</dbReference>
<feature type="domain" description="Peptidoglycan recognition protein family" evidence="5">
    <location>
        <begin position="272"/>
        <end position="420"/>
    </location>
</feature>
<dbReference type="SMART" id="SM00701">
    <property type="entry name" value="PGRP"/>
    <property type="match status" value="1"/>
</dbReference>
<feature type="compositionally biased region" description="Low complexity" evidence="2">
    <location>
        <begin position="42"/>
        <end position="65"/>
    </location>
</feature>
<dbReference type="CDD" id="cd06583">
    <property type="entry name" value="PGRP"/>
    <property type="match status" value="1"/>
</dbReference>